<name>A0AAV2Z5P5_9STRA</name>
<comment type="caution">
    <text evidence="1">The sequence shown here is derived from an EMBL/GenBank/DDBJ whole genome shotgun (WGS) entry which is preliminary data.</text>
</comment>
<dbReference type="EMBL" id="DAKRPA010000043">
    <property type="protein sequence ID" value="DBA01686.1"/>
    <property type="molecule type" value="Genomic_DNA"/>
</dbReference>
<organism evidence="1 2">
    <name type="scientific">Lagenidium giganteum</name>
    <dbReference type="NCBI Taxonomy" id="4803"/>
    <lineage>
        <taxon>Eukaryota</taxon>
        <taxon>Sar</taxon>
        <taxon>Stramenopiles</taxon>
        <taxon>Oomycota</taxon>
        <taxon>Peronosporomycetes</taxon>
        <taxon>Pythiales</taxon>
        <taxon>Pythiaceae</taxon>
    </lineage>
</organism>
<reference evidence="1" key="1">
    <citation type="submission" date="2022-11" db="EMBL/GenBank/DDBJ databases">
        <authorList>
            <person name="Morgan W.R."/>
            <person name="Tartar A."/>
        </authorList>
    </citation>
    <scope>NUCLEOTIDE SEQUENCE</scope>
    <source>
        <strain evidence="1">ARSEF 373</strain>
    </source>
</reference>
<evidence type="ECO:0000313" key="2">
    <source>
        <dbReference type="Proteomes" id="UP001146120"/>
    </source>
</evidence>
<keyword evidence="2" id="KW-1185">Reference proteome</keyword>
<evidence type="ECO:0000313" key="1">
    <source>
        <dbReference type="EMBL" id="DBA01686.1"/>
    </source>
</evidence>
<sequence>MFGVRGRYFNAAFSSRELLEIIAQTFQNSRCSQYVARAWINQFSVVIVVLHCWSTPFLRIVAVAAG</sequence>
<proteinExistence type="predicted"/>
<protein>
    <submittedName>
        <fullName evidence="1">Uncharacterized protein</fullName>
    </submittedName>
</protein>
<accession>A0AAV2Z5P5</accession>
<dbReference type="Proteomes" id="UP001146120">
    <property type="component" value="Unassembled WGS sequence"/>
</dbReference>
<gene>
    <name evidence="1" type="ORF">N0F65_010337</name>
</gene>
<dbReference type="AlphaFoldDB" id="A0AAV2Z5P5"/>
<reference evidence="1" key="2">
    <citation type="journal article" date="2023" name="Microbiol Resour">
        <title>Decontamination and Annotation of the Draft Genome Sequence of the Oomycete Lagenidium giganteum ARSEF 373.</title>
        <authorList>
            <person name="Morgan W.R."/>
            <person name="Tartar A."/>
        </authorList>
    </citation>
    <scope>NUCLEOTIDE SEQUENCE</scope>
    <source>
        <strain evidence="1">ARSEF 373</strain>
    </source>
</reference>